<gene>
    <name evidence="2" type="ORF">KSP40_PGU015130</name>
</gene>
<organism evidence="2 3">
    <name type="scientific">Platanthera guangdongensis</name>
    <dbReference type="NCBI Taxonomy" id="2320717"/>
    <lineage>
        <taxon>Eukaryota</taxon>
        <taxon>Viridiplantae</taxon>
        <taxon>Streptophyta</taxon>
        <taxon>Embryophyta</taxon>
        <taxon>Tracheophyta</taxon>
        <taxon>Spermatophyta</taxon>
        <taxon>Magnoliopsida</taxon>
        <taxon>Liliopsida</taxon>
        <taxon>Asparagales</taxon>
        <taxon>Orchidaceae</taxon>
        <taxon>Orchidoideae</taxon>
        <taxon>Orchideae</taxon>
        <taxon>Orchidinae</taxon>
        <taxon>Platanthera</taxon>
    </lineage>
</organism>
<protein>
    <submittedName>
        <fullName evidence="2">Uncharacterized protein</fullName>
    </submittedName>
</protein>
<evidence type="ECO:0000256" key="1">
    <source>
        <dbReference type="SAM" id="MobiDB-lite"/>
    </source>
</evidence>
<proteinExistence type="predicted"/>
<sequence length="229" mass="25487">MQIALRKSSNGCFLVSCGRPIEQEVELGCSTPAHGHVQRNDGLFTPRFPHNPIPGSPDPLQAAPVPITLRDEVLPLKTLKTSALVSPPLSWCSAVLWAHSPHPSSLACSTVSFPPFRRCYFTDFTTILGYNVDITSWTMMRDKCSEHGAPRGESNLLLQLPEMIPFAKDLEYEASKENVSIWIKFLKHRCWEEGDQLEVGWLHGRGNRLDSEKSTENGTFKAGSGCHNE</sequence>
<evidence type="ECO:0000313" key="2">
    <source>
        <dbReference type="EMBL" id="KAK8937580.1"/>
    </source>
</evidence>
<name>A0ABR2LBT8_9ASPA</name>
<evidence type="ECO:0000313" key="3">
    <source>
        <dbReference type="Proteomes" id="UP001412067"/>
    </source>
</evidence>
<keyword evidence="3" id="KW-1185">Reference proteome</keyword>
<accession>A0ABR2LBT8</accession>
<dbReference type="EMBL" id="JBBWWR010000021">
    <property type="protein sequence ID" value="KAK8937580.1"/>
    <property type="molecule type" value="Genomic_DNA"/>
</dbReference>
<comment type="caution">
    <text evidence="2">The sequence shown here is derived from an EMBL/GenBank/DDBJ whole genome shotgun (WGS) entry which is preliminary data.</text>
</comment>
<dbReference type="Proteomes" id="UP001412067">
    <property type="component" value="Unassembled WGS sequence"/>
</dbReference>
<feature type="region of interest" description="Disordered" evidence="1">
    <location>
        <begin position="208"/>
        <end position="229"/>
    </location>
</feature>
<reference evidence="2 3" key="1">
    <citation type="journal article" date="2022" name="Nat. Plants">
        <title>Genomes of leafy and leafless Platanthera orchids illuminate the evolution of mycoheterotrophy.</title>
        <authorList>
            <person name="Li M.H."/>
            <person name="Liu K.W."/>
            <person name="Li Z."/>
            <person name="Lu H.C."/>
            <person name="Ye Q.L."/>
            <person name="Zhang D."/>
            <person name="Wang J.Y."/>
            <person name="Li Y.F."/>
            <person name="Zhong Z.M."/>
            <person name="Liu X."/>
            <person name="Yu X."/>
            <person name="Liu D.K."/>
            <person name="Tu X.D."/>
            <person name="Liu B."/>
            <person name="Hao Y."/>
            <person name="Liao X.Y."/>
            <person name="Jiang Y.T."/>
            <person name="Sun W.H."/>
            <person name="Chen J."/>
            <person name="Chen Y.Q."/>
            <person name="Ai Y."/>
            <person name="Zhai J.W."/>
            <person name="Wu S.S."/>
            <person name="Zhou Z."/>
            <person name="Hsiao Y.Y."/>
            <person name="Wu W.L."/>
            <person name="Chen Y.Y."/>
            <person name="Lin Y.F."/>
            <person name="Hsu J.L."/>
            <person name="Li C.Y."/>
            <person name="Wang Z.W."/>
            <person name="Zhao X."/>
            <person name="Zhong W.Y."/>
            <person name="Ma X.K."/>
            <person name="Ma L."/>
            <person name="Huang J."/>
            <person name="Chen G.Z."/>
            <person name="Huang M.Z."/>
            <person name="Huang L."/>
            <person name="Peng D.H."/>
            <person name="Luo Y.B."/>
            <person name="Zou S.Q."/>
            <person name="Chen S.P."/>
            <person name="Lan S."/>
            <person name="Tsai W.C."/>
            <person name="Van de Peer Y."/>
            <person name="Liu Z.J."/>
        </authorList>
    </citation>
    <scope>NUCLEOTIDE SEQUENCE [LARGE SCALE GENOMIC DNA]</scope>
    <source>
        <strain evidence="2">Lor288</strain>
    </source>
</reference>